<sequence length="101" mass="11255">MEGICLTLMKSSPSEGFSLLTKCSGMLTSLSCCSVTRNSSPRGTVFNFEHDMIHISWMHRIAPSSTSHSSNSFRSVNISIFNFMNPRLAHLSTLPWYASYS</sequence>
<name>A0A8D7AFH3_MUSAM</name>
<accession>A0A8D7AFH3</accession>
<dbReference type="EMBL" id="HG996471">
    <property type="protein sequence ID" value="CAG1847974.1"/>
    <property type="molecule type" value="Genomic_DNA"/>
</dbReference>
<evidence type="ECO:0000313" key="1">
    <source>
        <dbReference type="EMBL" id="CAG1847974.1"/>
    </source>
</evidence>
<reference evidence="1" key="1">
    <citation type="submission" date="2021-03" db="EMBL/GenBank/DDBJ databases">
        <authorList>
            <consortium name="Genoscope - CEA"/>
            <person name="William W."/>
        </authorList>
    </citation>
    <scope>NUCLEOTIDE SEQUENCE</scope>
    <source>
        <strain evidence="1">Doubled-haploid Pahang</strain>
    </source>
</reference>
<proteinExistence type="predicted"/>
<protein>
    <submittedName>
        <fullName evidence="1">(wild Malaysian banana) hypothetical protein</fullName>
    </submittedName>
</protein>
<organism evidence="1">
    <name type="scientific">Musa acuminata subsp. malaccensis</name>
    <name type="common">Wild banana</name>
    <name type="synonym">Musa malaccensis</name>
    <dbReference type="NCBI Taxonomy" id="214687"/>
    <lineage>
        <taxon>Eukaryota</taxon>
        <taxon>Viridiplantae</taxon>
        <taxon>Streptophyta</taxon>
        <taxon>Embryophyta</taxon>
        <taxon>Tracheophyta</taxon>
        <taxon>Spermatophyta</taxon>
        <taxon>Magnoliopsida</taxon>
        <taxon>Liliopsida</taxon>
        <taxon>Zingiberales</taxon>
        <taxon>Musaceae</taxon>
        <taxon>Musa</taxon>
    </lineage>
</organism>
<dbReference type="AlphaFoldDB" id="A0A8D7AFH3"/>
<gene>
    <name evidence="1" type="ORF">GSMUA_177690.1</name>
</gene>